<evidence type="ECO:0000259" key="1">
    <source>
        <dbReference type="Pfam" id="PF03412"/>
    </source>
</evidence>
<proteinExistence type="predicted"/>
<dbReference type="Pfam" id="PF03412">
    <property type="entry name" value="Peptidase_C39"/>
    <property type="match status" value="1"/>
</dbReference>
<dbReference type="EMBL" id="NBAX01000011">
    <property type="protein sequence ID" value="PNP92409.1"/>
    <property type="molecule type" value="Genomic_DNA"/>
</dbReference>
<comment type="caution">
    <text evidence="3">The sequence shown here is derived from an EMBL/GenBank/DDBJ whole genome shotgun (WGS) entry which is preliminary data.</text>
</comment>
<dbReference type="Proteomes" id="UP000235661">
    <property type="component" value="Unassembled WGS sequence"/>
</dbReference>
<reference evidence="3 5" key="1">
    <citation type="submission" date="2017-03" db="EMBL/GenBank/DDBJ databases">
        <authorList>
            <person name="Afonso C.L."/>
            <person name="Miller P.J."/>
            <person name="Scott M.A."/>
            <person name="Spackman E."/>
            <person name="Goraichik I."/>
            <person name="Dimitrov K.M."/>
            <person name="Suarez D.L."/>
            <person name="Swayne D.E."/>
        </authorList>
    </citation>
    <scope>NUCLEOTIDE SEQUENCE [LARGE SCALE GENOMIC DNA]</scope>
    <source>
        <strain evidence="3 5">DNF00076</strain>
    </source>
</reference>
<evidence type="ECO:0000313" key="5">
    <source>
        <dbReference type="Proteomes" id="UP000236634"/>
    </source>
</evidence>
<dbReference type="GeneID" id="94705624"/>
<evidence type="ECO:0000313" key="3">
    <source>
        <dbReference type="EMBL" id="PNP92409.1"/>
    </source>
</evidence>
<feature type="domain" description="Peptidase C39" evidence="1">
    <location>
        <begin position="2"/>
        <end position="30"/>
    </location>
</feature>
<name>A0A2K0XD16_9BACT</name>
<dbReference type="GO" id="GO:0005524">
    <property type="term" value="F:ATP binding"/>
    <property type="evidence" value="ECO:0007669"/>
    <property type="project" value="InterPro"/>
</dbReference>
<evidence type="ECO:0000313" key="4">
    <source>
        <dbReference type="Proteomes" id="UP000235661"/>
    </source>
</evidence>
<dbReference type="AlphaFoldDB" id="A0A2K0XD16"/>
<dbReference type="GO" id="GO:0006508">
    <property type="term" value="P:proteolysis"/>
    <property type="evidence" value="ECO:0007669"/>
    <property type="project" value="InterPro"/>
</dbReference>
<dbReference type="InterPro" id="IPR005074">
    <property type="entry name" value="Peptidase_C39"/>
</dbReference>
<dbReference type="Proteomes" id="UP000236634">
    <property type="component" value="Unassembled WGS sequence"/>
</dbReference>
<gene>
    <name evidence="3" type="ORF">BFS16_11300</name>
    <name evidence="2" type="ORF">CJ232_00175</name>
</gene>
<dbReference type="EMBL" id="PNGI01000001">
    <property type="protein sequence ID" value="PMC11207.1"/>
    <property type="molecule type" value="Genomic_DNA"/>
</dbReference>
<sequence length="31" mass="3467">MRYPIVCQSDSMLCGIACLQMICKSFGKNIL</sequence>
<dbReference type="GO" id="GO:0016020">
    <property type="term" value="C:membrane"/>
    <property type="evidence" value="ECO:0007669"/>
    <property type="project" value="InterPro"/>
</dbReference>
<evidence type="ECO:0000313" key="2">
    <source>
        <dbReference type="EMBL" id="PMC11207.1"/>
    </source>
</evidence>
<protein>
    <recommendedName>
        <fullName evidence="1">Peptidase C39 domain-containing protein</fullName>
    </recommendedName>
</protein>
<reference evidence="2 4" key="2">
    <citation type="submission" date="2017-09" db="EMBL/GenBank/DDBJ databases">
        <title>Bacterial strain isolated from the female urinary microbiota.</title>
        <authorList>
            <person name="Thomas-White K."/>
            <person name="Kumar N."/>
            <person name="Forster S."/>
            <person name="Putonti C."/>
            <person name="Lawley T."/>
            <person name="Wolfe A.J."/>
        </authorList>
    </citation>
    <scope>NUCLEOTIDE SEQUENCE [LARGE SCALE GENOMIC DNA]</scope>
    <source>
        <strain evidence="2 4">UMB0818</strain>
    </source>
</reference>
<dbReference type="RefSeq" id="WP_081411454.1">
    <property type="nucleotide sequence ID" value="NZ_CAMRDE010000004.1"/>
</dbReference>
<dbReference type="Gene3D" id="3.90.70.10">
    <property type="entry name" value="Cysteine proteinases"/>
    <property type="match status" value="1"/>
</dbReference>
<organism evidence="3 5">
    <name type="scientific">Hoylesella timonensis</name>
    <dbReference type="NCBI Taxonomy" id="386414"/>
    <lineage>
        <taxon>Bacteria</taxon>
        <taxon>Pseudomonadati</taxon>
        <taxon>Bacteroidota</taxon>
        <taxon>Bacteroidia</taxon>
        <taxon>Bacteroidales</taxon>
        <taxon>Prevotellaceae</taxon>
        <taxon>Hoylesella</taxon>
    </lineage>
</organism>
<accession>A0A2K0XD16</accession>
<dbReference type="GO" id="GO:0008233">
    <property type="term" value="F:peptidase activity"/>
    <property type="evidence" value="ECO:0007669"/>
    <property type="project" value="InterPro"/>
</dbReference>